<dbReference type="AlphaFoldDB" id="A0AAD2AB97"/>
<dbReference type="EMBL" id="OU503056">
    <property type="protein sequence ID" value="CAI9785039.1"/>
    <property type="molecule type" value="Genomic_DNA"/>
</dbReference>
<proteinExistence type="predicted"/>
<gene>
    <name evidence="1" type="ORF">FPE_LOCUS32469</name>
</gene>
<name>A0AAD2AB97_9LAMI</name>
<reference evidence="1" key="1">
    <citation type="submission" date="2023-05" db="EMBL/GenBank/DDBJ databases">
        <authorList>
            <person name="Huff M."/>
        </authorList>
    </citation>
    <scope>NUCLEOTIDE SEQUENCE</scope>
</reference>
<dbReference type="GO" id="GO:0003697">
    <property type="term" value="F:single-stranded DNA binding"/>
    <property type="evidence" value="ECO:0007669"/>
    <property type="project" value="TreeGrafter"/>
</dbReference>
<evidence type="ECO:0000313" key="1">
    <source>
        <dbReference type="EMBL" id="CAI9785039.1"/>
    </source>
</evidence>
<accession>A0AAD2AB97</accession>
<dbReference type="PANTHER" id="PTHR28653:SF1">
    <property type="entry name" value="ATPASE SWSAP1"/>
    <property type="match status" value="1"/>
</dbReference>
<keyword evidence="2" id="KW-1185">Reference proteome</keyword>
<protein>
    <submittedName>
        <fullName evidence="1">Uncharacterized protein</fullName>
    </submittedName>
</protein>
<evidence type="ECO:0000313" key="2">
    <source>
        <dbReference type="Proteomes" id="UP000834106"/>
    </source>
</evidence>
<dbReference type="GO" id="GO:0000724">
    <property type="term" value="P:double-strand break repair via homologous recombination"/>
    <property type="evidence" value="ECO:0007669"/>
    <property type="project" value="TreeGrafter"/>
</dbReference>
<dbReference type="GO" id="GO:0097196">
    <property type="term" value="C:Shu complex"/>
    <property type="evidence" value="ECO:0007669"/>
    <property type="project" value="TreeGrafter"/>
</dbReference>
<dbReference type="PANTHER" id="PTHR28653">
    <property type="match status" value="1"/>
</dbReference>
<organism evidence="1 2">
    <name type="scientific">Fraxinus pennsylvanica</name>
    <dbReference type="NCBI Taxonomy" id="56036"/>
    <lineage>
        <taxon>Eukaryota</taxon>
        <taxon>Viridiplantae</taxon>
        <taxon>Streptophyta</taxon>
        <taxon>Embryophyta</taxon>
        <taxon>Tracheophyta</taxon>
        <taxon>Spermatophyta</taxon>
        <taxon>Magnoliopsida</taxon>
        <taxon>eudicotyledons</taxon>
        <taxon>Gunneridae</taxon>
        <taxon>Pentapetalae</taxon>
        <taxon>asterids</taxon>
        <taxon>lamiids</taxon>
        <taxon>Lamiales</taxon>
        <taxon>Oleaceae</taxon>
        <taxon>Oleeae</taxon>
        <taxon>Fraxinus</taxon>
    </lineage>
</organism>
<sequence length="132" mass="15321">MAIICNRRRLETNLLFLSQGFDSSSEIFQHIQMKYVDDEGIKNYFAAFHMHGTFPVSVTTENFADFFDILPEPTSKRSLSSFIVRHAPRRLPPNPKVVHVHNQRGGMLMLGAMLPALRRLRYKYFVDRVALH</sequence>
<dbReference type="Proteomes" id="UP000834106">
    <property type="component" value="Chromosome 21"/>
</dbReference>